<evidence type="ECO:0000259" key="4">
    <source>
        <dbReference type="Pfam" id="PF07992"/>
    </source>
</evidence>
<dbReference type="PANTHER" id="PTHR48105">
    <property type="entry name" value="THIOREDOXIN REDUCTASE 1-RELATED-RELATED"/>
    <property type="match status" value="1"/>
</dbReference>
<evidence type="ECO:0000256" key="1">
    <source>
        <dbReference type="ARBA" id="ARBA00022630"/>
    </source>
</evidence>
<dbReference type="PRINTS" id="PR00469">
    <property type="entry name" value="PNDRDTASEII"/>
</dbReference>
<dbReference type="Pfam" id="PF07992">
    <property type="entry name" value="Pyr_redox_2"/>
    <property type="match status" value="1"/>
</dbReference>
<organism evidence="5 6">
    <name type="scientific">Actinoallomurus spadix</name>
    <dbReference type="NCBI Taxonomy" id="79912"/>
    <lineage>
        <taxon>Bacteria</taxon>
        <taxon>Bacillati</taxon>
        <taxon>Actinomycetota</taxon>
        <taxon>Actinomycetes</taxon>
        <taxon>Streptosporangiales</taxon>
        <taxon>Thermomonosporaceae</taxon>
        <taxon>Actinoallomurus</taxon>
    </lineage>
</organism>
<protein>
    <submittedName>
        <fullName evidence="5">NAD(P)/FAD-dependent oxidoreductase</fullName>
    </submittedName>
</protein>
<evidence type="ECO:0000256" key="3">
    <source>
        <dbReference type="ARBA" id="ARBA00048132"/>
    </source>
</evidence>
<accession>A0ABN0X4C5</accession>
<dbReference type="InterPro" id="IPR036188">
    <property type="entry name" value="FAD/NAD-bd_sf"/>
</dbReference>
<feature type="domain" description="FAD/NAD(P)-binding" evidence="4">
    <location>
        <begin position="9"/>
        <end position="289"/>
    </location>
</feature>
<dbReference type="Gene3D" id="3.50.50.60">
    <property type="entry name" value="FAD/NAD(P)-binding domain"/>
    <property type="match status" value="2"/>
</dbReference>
<keyword evidence="2" id="KW-0560">Oxidoreductase</keyword>
<comment type="caution">
    <text evidence="5">The sequence shown here is derived from an EMBL/GenBank/DDBJ whole genome shotgun (WGS) entry which is preliminary data.</text>
</comment>
<keyword evidence="1" id="KW-0285">Flavoprotein</keyword>
<dbReference type="InterPro" id="IPR023753">
    <property type="entry name" value="FAD/NAD-binding_dom"/>
</dbReference>
<evidence type="ECO:0000256" key="2">
    <source>
        <dbReference type="ARBA" id="ARBA00023002"/>
    </source>
</evidence>
<name>A0ABN0X4C5_9ACTN</name>
<reference evidence="5 6" key="1">
    <citation type="journal article" date="2019" name="Int. J. Syst. Evol. Microbiol.">
        <title>The Global Catalogue of Microorganisms (GCM) 10K type strain sequencing project: providing services to taxonomists for standard genome sequencing and annotation.</title>
        <authorList>
            <consortium name="The Broad Institute Genomics Platform"/>
            <consortium name="The Broad Institute Genome Sequencing Center for Infectious Disease"/>
            <person name="Wu L."/>
            <person name="Ma J."/>
        </authorList>
    </citation>
    <scope>NUCLEOTIDE SEQUENCE [LARGE SCALE GENOMIC DNA]</scope>
    <source>
        <strain evidence="5 6">JCM 3146</strain>
    </source>
</reference>
<sequence length="320" mass="33160">MTDLLRDGYDVVVAGGGAAGLSGALTLARSRRSVLVVDAGSPRNAPAAGVHALLAREGIPPAELLERGRAEVRGYGGQVVPGEVDAVVREEDGFAVTLTGGRAVRARRLLVATGAVDELPDVPGLRERWGRDVVHCPYCHGWEVRDQAIGVLATGPFSVHQAQLFRQLSADVVFFSHTAPPSEEQTEELAARGVRIVDGKVTALEIAQDRLVGVRLSDGTVVGRAALAVASRITVRAGFLAGLGLRPADHPSGMGQYIPADATGRTEVPGVWAAGNVAEPAAQVGAAAAAGTMAGAQINADLIAEETRRAVAAYRRVRAG</sequence>
<dbReference type="PRINTS" id="PR00368">
    <property type="entry name" value="FADPNR"/>
</dbReference>
<dbReference type="EMBL" id="BAAABM010000045">
    <property type="protein sequence ID" value="GAA0354419.1"/>
    <property type="molecule type" value="Genomic_DNA"/>
</dbReference>
<gene>
    <name evidence="5" type="ORF">GCM10010151_50000</name>
</gene>
<evidence type="ECO:0000313" key="5">
    <source>
        <dbReference type="EMBL" id="GAA0354419.1"/>
    </source>
</evidence>
<dbReference type="InterPro" id="IPR050097">
    <property type="entry name" value="Ferredoxin-NADP_redctase_2"/>
</dbReference>
<dbReference type="SUPFAM" id="SSF51905">
    <property type="entry name" value="FAD/NAD(P)-binding domain"/>
    <property type="match status" value="1"/>
</dbReference>
<evidence type="ECO:0000313" key="6">
    <source>
        <dbReference type="Proteomes" id="UP001501822"/>
    </source>
</evidence>
<comment type="catalytic activity">
    <reaction evidence="3">
        <text>[thioredoxin]-dithiol + NADP(+) = [thioredoxin]-disulfide + NADPH + H(+)</text>
        <dbReference type="Rhea" id="RHEA:20345"/>
        <dbReference type="Rhea" id="RHEA-COMP:10698"/>
        <dbReference type="Rhea" id="RHEA-COMP:10700"/>
        <dbReference type="ChEBI" id="CHEBI:15378"/>
        <dbReference type="ChEBI" id="CHEBI:29950"/>
        <dbReference type="ChEBI" id="CHEBI:50058"/>
        <dbReference type="ChEBI" id="CHEBI:57783"/>
        <dbReference type="ChEBI" id="CHEBI:58349"/>
        <dbReference type="EC" id="1.8.1.9"/>
    </reaction>
</comment>
<keyword evidence="6" id="KW-1185">Reference proteome</keyword>
<proteinExistence type="predicted"/>
<dbReference type="Proteomes" id="UP001501822">
    <property type="component" value="Unassembled WGS sequence"/>
</dbReference>